<feature type="transmembrane region" description="Helical" evidence="1">
    <location>
        <begin position="7"/>
        <end position="26"/>
    </location>
</feature>
<dbReference type="InterPro" id="IPR019169">
    <property type="entry name" value="Transmembrane_26"/>
</dbReference>
<keyword evidence="1" id="KW-0812">Transmembrane</keyword>
<evidence type="ECO:0000256" key="1">
    <source>
        <dbReference type="SAM" id="Phobius"/>
    </source>
</evidence>
<organism evidence="2 3">
    <name type="scientific">Halocaridina rubra</name>
    <name type="common">Hawaiian red shrimp</name>
    <dbReference type="NCBI Taxonomy" id="373956"/>
    <lineage>
        <taxon>Eukaryota</taxon>
        <taxon>Metazoa</taxon>
        <taxon>Ecdysozoa</taxon>
        <taxon>Arthropoda</taxon>
        <taxon>Crustacea</taxon>
        <taxon>Multicrustacea</taxon>
        <taxon>Malacostraca</taxon>
        <taxon>Eumalacostraca</taxon>
        <taxon>Eucarida</taxon>
        <taxon>Decapoda</taxon>
        <taxon>Pleocyemata</taxon>
        <taxon>Caridea</taxon>
        <taxon>Atyoidea</taxon>
        <taxon>Atyidae</taxon>
        <taxon>Halocaridina</taxon>
    </lineage>
</organism>
<dbReference type="Proteomes" id="UP001381693">
    <property type="component" value="Unassembled WGS sequence"/>
</dbReference>
<proteinExistence type="predicted"/>
<keyword evidence="1" id="KW-1133">Transmembrane helix</keyword>
<feature type="transmembrane region" description="Helical" evidence="1">
    <location>
        <begin position="32"/>
        <end position="54"/>
    </location>
</feature>
<name>A0AAN8XCE4_HALRR</name>
<comment type="caution">
    <text evidence="2">The sequence shown here is derived from an EMBL/GenBank/DDBJ whole genome shotgun (WGS) entry which is preliminary data.</text>
</comment>
<keyword evidence="3" id="KW-1185">Reference proteome</keyword>
<dbReference type="EMBL" id="JAXCGZ010009544">
    <property type="protein sequence ID" value="KAK7076814.1"/>
    <property type="molecule type" value="Genomic_DNA"/>
</dbReference>
<dbReference type="PANTHER" id="PTHR22168:SF7">
    <property type="entry name" value="TRANSMEMBRANE PROTEIN 26-LIKE"/>
    <property type="match status" value="1"/>
</dbReference>
<gene>
    <name evidence="2" type="ORF">SK128_000092</name>
</gene>
<sequence>MLDILKAVIARLIFGGHGFLVIWQAVDTTGEPRYWYLALTLVLLCLETLFTLALKKSKEWRWFVVALEF</sequence>
<evidence type="ECO:0000313" key="3">
    <source>
        <dbReference type="Proteomes" id="UP001381693"/>
    </source>
</evidence>
<evidence type="ECO:0000313" key="2">
    <source>
        <dbReference type="EMBL" id="KAK7076814.1"/>
    </source>
</evidence>
<dbReference type="AlphaFoldDB" id="A0AAN8XCE4"/>
<protein>
    <submittedName>
        <fullName evidence="2">Uncharacterized protein</fullName>
    </submittedName>
</protein>
<dbReference type="PANTHER" id="PTHR22168">
    <property type="entry name" value="TMEM26 PROTEIN"/>
    <property type="match status" value="1"/>
</dbReference>
<dbReference type="Pfam" id="PF09772">
    <property type="entry name" value="Tmem26"/>
    <property type="match status" value="1"/>
</dbReference>
<keyword evidence="1" id="KW-0472">Membrane</keyword>
<accession>A0AAN8XCE4</accession>
<reference evidence="2 3" key="1">
    <citation type="submission" date="2023-11" db="EMBL/GenBank/DDBJ databases">
        <title>Halocaridina rubra genome assembly.</title>
        <authorList>
            <person name="Smith C."/>
        </authorList>
    </citation>
    <scope>NUCLEOTIDE SEQUENCE [LARGE SCALE GENOMIC DNA]</scope>
    <source>
        <strain evidence="2">EP-1</strain>
        <tissue evidence="2">Whole</tissue>
    </source>
</reference>